<dbReference type="EMBL" id="JADPIE010000004">
    <property type="protein sequence ID" value="MBF8436953.1"/>
    <property type="molecule type" value="Genomic_DNA"/>
</dbReference>
<reference evidence="1" key="1">
    <citation type="submission" date="2020-11" db="EMBL/GenBank/DDBJ databases">
        <title>Halonatronomonas betainensis gen. nov., sp. nov. a novel haloalkaliphilic representative of the family Halanaerobiacae capable of betaine degradation.</title>
        <authorList>
            <person name="Boltyanskaya Y."/>
            <person name="Kevbrin V."/>
            <person name="Detkova E."/>
            <person name="Grouzdev D.S."/>
            <person name="Koziaeva V."/>
            <person name="Zhilina T."/>
        </authorList>
    </citation>
    <scope>NUCLEOTIDE SEQUENCE</scope>
    <source>
        <strain evidence="1">Z-7014</strain>
    </source>
</reference>
<evidence type="ECO:0000313" key="1">
    <source>
        <dbReference type="EMBL" id="MBF8436953.1"/>
    </source>
</evidence>
<protein>
    <submittedName>
        <fullName evidence="1">Uncharacterized protein</fullName>
    </submittedName>
</protein>
<dbReference type="Proteomes" id="UP000621436">
    <property type="component" value="Unassembled WGS sequence"/>
</dbReference>
<accession>A0A931AQ68</accession>
<comment type="caution">
    <text evidence="1">The sequence shown here is derived from an EMBL/GenBank/DDBJ whole genome shotgun (WGS) entry which is preliminary data.</text>
</comment>
<proteinExistence type="predicted"/>
<evidence type="ECO:0000313" key="2">
    <source>
        <dbReference type="Proteomes" id="UP000621436"/>
    </source>
</evidence>
<dbReference type="AlphaFoldDB" id="A0A931AQ68"/>
<gene>
    <name evidence="1" type="ORF">I0Q91_07690</name>
</gene>
<name>A0A931AQ68_9FIRM</name>
<organism evidence="1 2">
    <name type="scientific">Halonatronomonas betaini</name>
    <dbReference type="NCBI Taxonomy" id="2778430"/>
    <lineage>
        <taxon>Bacteria</taxon>
        <taxon>Bacillati</taxon>
        <taxon>Bacillota</taxon>
        <taxon>Clostridia</taxon>
        <taxon>Halanaerobiales</taxon>
        <taxon>Halarsenatibacteraceae</taxon>
        <taxon>Halonatronomonas</taxon>
    </lineage>
</organism>
<sequence>MNNIFYMEKNELMRFVEDKFIEMVDNGSISMRDKEVKDMMNNRVARDEFLKIAMSDGYLILMTDNYLRGIECEQAGGLMYLEEMDCDDESLSALPEKDFNWLSTIIKTCFINFLFSNDYYPEELFMTEGYSYKNSVLYVDDFLVSLLEKDSVTDSEKEEMERIFELWFEAFDGYDISTFEKYIIEVFDDCWDIQLAYLKSLMSPFIENGYIEDDIEGERFIVTEKTFKCIDWMKSLKGL</sequence>
<dbReference type="RefSeq" id="WP_270453881.1">
    <property type="nucleotide sequence ID" value="NZ_JADPIE010000004.1"/>
</dbReference>
<keyword evidence="2" id="KW-1185">Reference proteome</keyword>